<evidence type="ECO:0008006" key="4">
    <source>
        <dbReference type="Google" id="ProtNLM"/>
    </source>
</evidence>
<gene>
    <name evidence="2" type="ORF">MBHS_00907</name>
</gene>
<dbReference type="SUPFAM" id="SSF143120">
    <property type="entry name" value="YefM-like"/>
    <property type="match status" value="1"/>
</dbReference>
<dbReference type="AlphaFoldDB" id="A0A1H6F7L7"/>
<reference evidence="2 3" key="1">
    <citation type="submission" date="2016-10" db="EMBL/GenBank/DDBJ databases">
        <authorList>
            <person name="de Groot N.N."/>
        </authorList>
    </citation>
    <scope>NUCLEOTIDE SEQUENCE [LARGE SCALE GENOMIC DNA]</scope>
    <source>
        <strain evidence="2">MBHS1</strain>
    </source>
</reference>
<dbReference type="OrthoDB" id="9802003at2"/>
<name>A0A1H6F7L7_9GAMM</name>
<dbReference type="Proteomes" id="UP000236724">
    <property type="component" value="Unassembled WGS sequence"/>
</dbReference>
<accession>A0A1H6F7L7</accession>
<dbReference type="Gene3D" id="3.40.1620.10">
    <property type="entry name" value="YefM-like domain"/>
    <property type="match status" value="1"/>
</dbReference>
<evidence type="ECO:0000256" key="1">
    <source>
        <dbReference type="ARBA" id="ARBA00009981"/>
    </source>
</evidence>
<dbReference type="EMBL" id="FMSV02000150">
    <property type="protein sequence ID" value="SEH05054.1"/>
    <property type="molecule type" value="Genomic_DNA"/>
</dbReference>
<organism evidence="2 3">
    <name type="scientific">Candidatus Venteria ishoeyi</name>
    <dbReference type="NCBI Taxonomy" id="1899563"/>
    <lineage>
        <taxon>Bacteria</taxon>
        <taxon>Pseudomonadati</taxon>
        <taxon>Pseudomonadota</taxon>
        <taxon>Gammaproteobacteria</taxon>
        <taxon>Thiotrichales</taxon>
        <taxon>Thiotrichaceae</taxon>
        <taxon>Venteria</taxon>
    </lineage>
</organism>
<dbReference type="InterPro" id="IPR036165">
    <property type="entry name" value="YefM-like_sf"/>
</dbReference>
<protein>
    <recommendedName>
        <fullName evidence="4">Antitoxin YefM</fullName>
    </recommendedName>
</protein>
<evidence type="ECO:0000313" key="3">
    <source>
        <dbReference type="Proteomes" id="UP000236724"/>
    </source>
</evidence>
<dbReference type="RefSeq" id="WP_146066519.1">
    <property type="nucleotide sequence ID" value="NZ_FMSV02000150.1"/>
</dbReference>
<sequence length="31" mass="3343">MQAISLDEAAQDLVSIMDSVNENHDPVVVTT</sequence>
<proteinExistence type="inferred from homology"/>
<evidence type="ECO:0000313" key="2">
    <source>
        <dbReference type="EMBL" id="SEH05054.1"/>
    </source>
</evidence>
<keyword evidence="3" id="KW-1185">Reference proteome</keyword>
<comment type="similarity">
    <text evidence="1">Belongs to the phD/YefM antitoxin family.</text>
</comment>